<dbReference type="Gene3D" id="3.40.50.300">
    <property type="entry name" value="P-loop containing nucleotide triphosphate hydrolases"/>
    <property type="match status" value="1"/>
</dbReference>
<name>A0A7C1K2X8_THERO</name>
<keyword evidence="7" id="KW-1278">Translocase</keyword>
<dbReference type="Pfam" id="PF00005">
    <property type="entry name" value="ABC_tran"/>
    <property type="match status" value="1"/>
</dbReference>
<evidence type="ECO:0000256" key="7">
    <source>
        <dbReference type="ARBA" id="ARBA00022967"/>
    </source>
</evidence>
<dbReference type="CDD" id="cd03230">
    <property type="entry name" value="ABC_DR_subfamily_A"/>
    <property type="match status" value="1"/>
</dbReference>
<dbReference type="FunFam" id="3.40.50.300:FF:000589">
    <property type="entry name" value="ABC transporter, ATP-binding subunit"/>
    <property type="match status" value="1"/>
</dbReference>
<dbReference type="PANTHER" id="PTHR42711">
    <property type="entry name" value="ABC TRANSPORTER ATP-BINDING PROTEIN"/>
    <property type="match status" value="1"/>
</dbReference>
<evidence type="ECO:0000256" key="4">
    <source>
        <dbReference type="ARBA" id="ARBA00022475"/>
    </source>
</evidence>
<keyword evidence="6 9" id="KW-0067">ATP-binding</keyword>
<comment type="subcellular location">
    <subcellularLocation>
        <location evidence="1">Cell membrane</location>
    </subcellularLocation>
</comment>
<evidence type="ECO:0000256" key="5">
    <source>
        <dbReference type="ARBA" id="ARBA00022741"/>
    </source>
</evidence>
<organism evidence="9">
    <name type="scientific">Thermomicrobium roseum</name>
    <dbReference type="NCBI Taxonomy" id="500"/>
    <lineage>
        <taxon>Bacteria</taxon>
        <taxon>Pseudomonadati</taxon>
        <taxon>Thermomicrobiota</taxon>
        <taxon>Thermomicrobia</taxon>
        <taxon>Thermomicrobiales</taxon>
        <taxon>Thermomicrobiaceae</taxon>
        <taxon>Thermomicrobium</taxon>
    </lineage>
</organism>
<dbReference type="InterPro" id="IPR003593">
    <property type="entry name" value="AAA+_ATPase"/>
</dbReference>
<dbReference type="EMBL" id="DSJL01000011">
    <property type="protein sequence ID" value="HEF65891.1"/>
    <property type="molecule type" value="Genomic_DNA"/>
</dbReference>
<dbReference type="PROSITE" id="PS50893">
    <property type="entry name" value="ABC_TRANSPORTER_2"/>
    <property type="match status" value="1"/>
</dbReference>
<dbReference type="InterPro" id="IPR003439">
    <property type="entry name" value="ABC_transporter-like_ATP-bd"/>
</dbReference>
<dbReference type="PROSITE" id="PS00211">
    <property type="entry name" value="ABC_TRANSPORTER_1"/>
    <property type="match status" value="1"/>
</dbReference>
<reference evidence="9" key="1">
    <citation type="journal article" date="2020" name="mSystems">
        <title>Genome- and Community-Level Interaction Insights into Carbon Utilization and Element Cycling Functions of Hydrothermarchaeota in Hydrothermal Sediment.</title>
        <authorList>
            <person name="Zhou Z."/>
            <person name="Liu Y."/>
            <person name="Xu W."/>
            <person name="Pan J."/>
            <person name="Luo Z.H."/>
            <person name="Li M."/>
        </authorList>
    </citation>
    <scope>NUCLEOTIDE SEQUENCE [LARGE SCALE GENOMIC DNA]</scope>
    <source>
        <strain evidence="9">SpSt-222</strain>
    </source>
</reference>
<evidence type="ECO:0000256" key="3">
    <source>
        <dbReference type="ARBA" id="ARBA00022458"/>
    </source>
</evidence>
<dbReference type="AlphaFoldDB" id="A0A7C1K2X8"/>
<sequence>MTVPNTVPTALAPEPVDHAIVVENLVKRYSGRPVVDGLSFTIRRGELFALLGPNGAGKTTTIEILEGYRRPDSGTVRVLGLDPWHNSDALRPRIGVMLQSGGIYPAATPREMLQLFASFYPDPQDPQELLHLVGLEEVSHIRYRYLSGGQQRRLALALALVGKPELLFLDEPTTGMDPQARRLTWSLIEDLKRRGITILLTTHFLEEAERLADRVAIIDHGHLIALATPRELMQYEAEHVTVTAIRDLDVTALARLPSVQAVRALGDGRYALETGRPMELLVELTRWAYEHGILLTEIRVGYQSLEEVFLRLTGNEIRE</sequence>
<dbReference type="InterPro" id="IPR017871">
    <property type="entry name" value="ABC_transporter-like_CS"/>
</dbReference>
<dbReference type="SUPFAM" id="SSF52540">
    <property type="entry name" value="P-loop containing nucleoside triphosphate hydrolases"/>
    <property type="match status" value="1"/>
</dbReference>
<protein>
    <submittedName>
        <fullName evidence="9">ABC transporter ATP-binding protein</fullName>
    </submittedName>
</protein>
<dbReference type="SMART" id="SM00382">
    <property type="entry name" value="AAA"/>
    <property type="match status" value="1"/>
</dbReference>
<proteinExistence type="predicted"/>
<keyword evidence="2" id="KW-0813">Transport</keyword>
<dbReference type="GO" id="GO:0016887">
    <property type="term" value="F:ATP hydrolysis activity"/>
    <property type="evidence" value="ECO:0007669"/>
    <property type="project" value="InterPro"/>
</dbReference>
<accession>A0A7C1K2X8</accession>
<keyword evidence="4" id="KW-1003">Cell membrane</keyword>
<keyword evidence="5" id="KW-0547">Nucleotide-binding</keyword>
<dbReference type="GO" id="GO:0005886">
    <property type="term" value="C:plasma membrane"/>
    <property type="evidence" value="ECO:0007669"/>
    <property type="project" value="UniProtKB-SubCell"/>
</dbReference>
<evidence type="ECO:0000256" key="1">
    <source>
        <dbReference type="ARBA" id="ARBA00004236"/>
    </source>
</evidence>
<keyword evidence="8" id="KW-0472">Membrane</keyword>
<evidence type="ECO:0000256" key="6">
    <source>
        <dbReference type="ARBA" id="ARBA00022840"/>
    </source>
</evidence>
<keyword evidence="3" id="KW-0536">Nodulation</keyword>
<gene>
    <name evidence="9" type="ORF">ENP47_09880</name>
</gene>
<evidence type="ECO:0000313" key="9">
    <source>
        <dbReference type="EMBL" id="HEF65891.1"/>
    </source>
</evidence>
<evidence type="ECO:0000256" key="8">
    <source>
        <dbReference type="ARBA" id="ARBA00023136"/>
    </source>
</evidence>
<evidence type="ECO:0000256" key="2">
    <source>
        <dbReference type="ARBA" id="ARBA00022448"/>
    </source>
</evidence>
<dbReference type="InterPro" id="IPR050763">
    <property type="entry name" value="ABC_transporter_ATP-binding"/>
</dbReference>
<comment type="caution">
    <text evidence="9">The sequence shown here is derived from an EMBL/GenBank/DDBJ whole genome shotgun (WGS) entry which is preliminary data.</text>
</comment>
<dbReference type="GO" id="GO:0005524">
    <property type="term" value="F:ATP binding"/>
    <property type="evidence" value="ECO:0007669"/>
    <property type="project" value="UniProtKB-KW"/>
</dbReference>
<dbReference type="PANTHER" id="PTHR42711:SF16">
    <property type="entry name" value="ABC TRANSPORTER ATP-BINDING PROTEIN"/>
    <property type="match status" value="1"/>
</dbReference>
<dbReference type="InterPro" id="IPR027417">
    <property type="entry name" value="P-loop_NTPase"/>
</dbReference>